<protein>
    <submittedName>
        <fullName evidence="3">Uncharacterized protein</fullName>
    </submittedName>
</protein>
<accession>A0A840FQJ9</accession>
<dbReference type="AlphaFoldDB" id="A0A840FQJ9"/>
<dbReference type="Proteomes" id="UP000524450">
    <property type="component" value="Unassembled WGS sequence"/>
</dbReference>
<gene>
    <name evidence="3" type="ORF">GGD71_003414</name>
</gene>
<name>A0A840FQJ9_9BURK</name>
<evidence type="ECO:0000313" key="4">
    <source>
        <dbReference type="Proteomes" id="UP000524450"/>
    </source>
</evidence>
<evidence type="ECO:0000313" key="3">
    <source>
        <dbReference type="EMBL" id="MBB4222634.1"/>
    </source>
</evidence>
<proteinExistence type="predicted"/>
<feature type="transmembrane region" description="Helical" evidence="2">
    <location>
        <begin position="6"/>
        <end position="24"/>
    </location>
</feature>
<feature type="region of interest" description="Disordered" evidence="1">
    <location>
        <begin position="31"/>
        <end position="54"/>
    </location>
</feature>
<dbReference type="EMBL" id="JACIFZ010000003">
    <property type="protein sequence ID" value="MBB4222634.1"/>
    <property type="molecule type" value="Genomic_DNA"/>
</dbReference>
<organism evidence="3 4">
    <name type="scientific">Variovorax guangxiensis</name>
    <dbReference type="NCBI Taxonomy" id="1775474"/>
    <lineage>
        <taxon>Bacteria</taxon>
        <taxon>Pseudomonadati</taxon>
        <taxon>Pseudomonadota</taxon>
        <taxon>Betaproteobacteria</taxon>
        <taxon>Burkholderiales</taxon>
        <taxon>Comamonadaceae</taxon>
        <taxon>Variovorax</taxon>
    </lineage>
</organism>
<sequence>MGLILLEALAAGLVFILIIWWTMFSGRNKGELHDDGDEPEAGRVTEEGKRPPEA</sequence>
<dbReference type="RefSeq" id="WP_165909574.1">
    <property type="nucleotide sequence ID" value="NZ_JACIFZ010000003.1"/>
</dbReference>
<keyword evidence="2" id="KW-1133">Transmembrane helix</keyword>
<keyword evidence="2" id="KW-0472">Membrane</keyword>
<evidence type="ECO:0000256" key="2">
    <source>
        <dbReference type="SAM" id="Phobius"/>
    </source>
</evidence>
<reference evidence="3 4" key="1">
    <citation type="submission" date="2020-08" db="EMBL/GenBank/DDBJ databases">
        <title>Genomic Encyclopedia of Type Strains, Phase IV (KMG-V): Genome sequencing to study the core and pangenomes of soil and plant-associated prokaryotes.</title>
        <authorList>
            <person name="Whitman W."/>
        </authorList>
    </citation>
    <scope>NUCLEOTIDE SEQUENCE [LARGE SCALE GENOMIC DNA]</scope>
    <source>
        <strain evidence="3 4">34/80</strain>
    </source>
</reference>
<comment type="caution">
    <text evidence="3">The sequence shown here is derived from an EMBL/GenBank/DDBJ whole genome shotgun (WGS) entry which is preliminary data.</text>
</comment>
<keyword evidence="2" id="KW-0812">Transmembrane</keyword>
<feature type="compositionally biased region" description="Basic and acidic residues" evidence="1">
    <location>
        <begin position="40"/>
        <end position="54"/>
    </location>
</feature>
<evidence type="ECO:0000256" key="1">
    <source>
        <dbReference type="SAM" id="MobiDB-lite"/>
    </source>
</evidence>